<dbReference type="RefSeq" id="XP_001273846.1">
    <property type="nucleotide sequence ID" value="XM_001273845.1"/>
</dbReference>
<dbReference type="CDD" id="cd05374">
    <property type="entry name" value="17beta-HSD-like_SDR_c"/>
    <property type="match status" value="1"/>
</dbReference>
<dbReference type="HOGENOM" id="CLU_010194_2_9_1"/>
<reference evidence="5 6" key="1">
    <citation type="journal article" date="2008" name="PLoS Genet.">
        <title>Genomic islands in the pathogenic filamentous fungus Aspergillus fumigatus.</title>
        <authorList>
            <person name="Fedorova N.D."/>
            <person name="Khaldi N."/>
            <person name="Joardar V.S."/>
            <person name="Maiti R."/>
            <person name="Amedeo P."/>
            <person name="Anderson M.J."/>
            <person name="Crabtree J."/>
            <person name="Silva J.C."/>
            <person name="Badger J.H."/>
            <person name="Albarraq A."/>
            <person name="Angiuoli S."/>
            <person name="Bussey H."/>
            <person name="Bowyer P."/>
            <person name="Cotty P.J."/>
            <person name="Dyer P.S."/>
            <person name="Egan A."/>
            <person name="Galens K."/>
            <person name="Fraser-Liggett C.M."/>
            <person name="Haas B.J."/>
            <person name="Inman J.M."/>
            <person name="Kent R."/>
            <person name="Lemieux S."/>
            <person name="Malavazi I."/>
            <person name="Orvis J."/>
            <person name="Roemer T."/>
            <person name="Ronning C.M."/>
            <person name="Sundaram J.P."/>
            <person name="Sutton G."/>
            <person name="Turner G."/>
            <person name="Venter J.C."/>
            <person name="White O.R."/>
            <person name="Whitty B.R."/>
            <person name="Youngman P."/>
            <person name="Wolfe K.H."/>
            <person name="Goldman G.H."/>
            <person name="Wortman J.R."/>
            <person name="Jiang B."/>
            <person name="Denning D.W."/>
            <person name="Nierman W.C."/>
        </authorList>
    </citation>
    <scope>NUCLEOTIDE SEQUENCE [LARGE SCALE GENOMIC DNA]</scope>
    <source>
        <strain evidence="6">ATCC 1007 / CBS 513.65 / DSM 816 / NCTC 3887 / NRRL 1</strain>
    </source>
</reference>
<evidence type="ECO:0000313" key="6">
    <source>
        <dbReference type="Proteomes" id="UP000006701"/>
    </source>
</evidence>
<dbReference type="InterPro" id="IPR036291">
    <property type="entry name" value="NAD(P)-bd_dom_sf"/>
</dbReference>
<sequence length="281" mass="30057">MPRCALVTGCSAGGIGSALVEELHAQGLRVYATARSPAKMDHLAKLHNVTLVALDVVDPASIAAAVDTVRRDLSSNGDSLDILINNAGQSLVYPALDTSIDEAKRLFDVNFWGVFAVTQAFMPLLQAAKNGSTLVNVCSISGFLYAPWMSVYNASKAALMSWSETLRLELQPFNIRVISLVTGSVATNVMSHSDLTLPENSHYQKALPEIQSRGVGKDVSSKSAPADFARESVKDVLGGASGPVWRGAMASMVRFMSKYMPTAVLVSAPGFFHFPSLFDMN</sequence>
<dbReference type="GO" id="GO:0005811">
    <property type="term" value="C:lipid droplet"/>
    <property type="evidence" value="ECO:0007669"/>
    <property type="project" value="TreeGrafter"/>
</dbReference>
<dbReference type="EMBL" id="DS027050">
    <property type="protein sequence ID" value="EAW12420.1"/>
    <property type="molecule type" value="Genomic_DNA"/>
</dbReference>
<organism evidence="5 6">
    <name type="scientific">Aspergillus clavatus (strain ATCC 1007 / CBS 513.65 / DSM 816 / NCTC 3887 / NRRL 1 / QM 1276 / 107)</name>
    <dbReference type="NCBI Taxonomy" id="344612"/>
    <lineage>
        <taxon>Eukaryota</taxon>
        <taxon>Fungi</taxon>
        <taxon>Dikarya</taxon>
        <taxon>Ascomycota</taxon>
        <taxon>Pezizomycotina</taxon>
        <taxon>Eurotiomycetes</taxon>
        <taxon>Eurotiomycetidae</taxon>
        <taxon>Eurotiales</taxon>
        <taxon>Aspergillaceae</taxon>
        <taxon>Aspergillus</taxon>
        <taxon>Aspergillus subgen. Fumigati</taxon>
    </lineage>
</organism>
<proteinExistence type="inferred from homology"/>
<dbReference type="FunFam" id="3.40.50.720:FF:000704">
    <property type="entry name" value="Oxidoreductase, short-chain dehydrogenase/reductase family"/>
    <property type="match status" value="1"/>
</dbReference>
<dbReference type="GO" id="GO:0004806">
    <property type="term" value="F:triacylglycerol lipase activity"/>
    <property type="evidence" value="ECO:0007669"/>
    <property type="project" value="TreeGrafter"/>
</dbReference>
<dbReference type="GO" id="GO:0006654">
    <property type="term" value="P:phosphatidic acid biosynthetic process"/>
    <property type="evidence" value="ECO:0007669"/>
    <property type="project" value="TreeGrafter"/>
</dbReference>
<comment type="similarity">
    <text evidence="1 4">Belongs to the short-chain dehydrogenases/reductases (SDR) family.</text>
</comment>
<dbReference type="OMA" id="WVNGGEL"/>
<dbReference type="OrthoDB" id="2102561at2759"/>
<evidence type="ECO:0000256" key="4">
    <source>
        <dbReference type="RuleBase" id="RU000363"/>
    </source>
</evidence>
<dbReference type="KEGG" id="act:ACLA_063910"/>
<keyword evidence="3" id="KW-0560">Oxidoreductase</keyword>
<dbReference type="GO" id="GO:0000140">
    <property type="term" value="F:acylglycerone-phosphate reductase (NADP+) activity"/>
    <property type="evidence" value="ECO:0007669"/>
    <property type="project" value="TreeGrafter"/>
</dbReference>
<dbReference type="Pfam" id="PF00106">
    <property type="entry name" value="adh_short"/>
    <property type="match status" value="1"/>
</dbReference>
<evidence type="ECO:0000256" key="1">
    <source>
        <dbReference type="ARBA" id="ARBA00006484"/>
    </source>
</evidence>
<dbReference type="SUPFAM" id="SSF51735">
    <property type="entry name" value="NAD(P)-binding Rossmann-fold domains"/>
    <property type="match status" value="1"/>
</dbReference>
<dbReference type="PANTHER" id="PTHR44169">
    <property type="entry name" value="NADPH-DEPENDENT 1-ACYLDIHYDROXYACETONE PHOSPHATE REDUCTASE"/>
    <property type="match status" value="1"/>
</dbReference>
<protein>
    <submittedName>
        <fullName evidence="5">Oxidoreductase, short-chain dehydrogenase/reductase family</fullName>
    </submittedName>
</protein>
<dbReference type="PANTHER" id="PTHR44169:SF6">
    <property type="entry name" value="NADPH-DEPENDENT 1-ACYLDIHYDROXYACETONE PHOSPHATE REDUCTASE"/>
    <property type="match status" value="1"/>
</dbReference>
<dbReference type="Proteomes" id="UP000006701">
    <property type="component" value="Unassembled WGS sequence"/>
</dbReference>
<evidence type="ECO:0000256" key="3">
    <source>
        <dbReference type="ARBA" id="ARBA00023002"/>
    </source>
</evidence>
<dbReference type="GO" id="GO:0019433">
    <property type="term" value="P:triglyceride catabolic process"/>
    <property type="evidence" value="ECO:0007669"/>
    <property type="project" value="TreeGrafter"/>
</dbReference>
<dbReference type="PRINTS" id="PR00081">
    <property type="entry name" value="GDHRDH"/>
</dbReference>
<dbReference type="PRINTS" id="PR00080">
    <property type="entry name" value="SDRFAMILY"/>
</dbReference>
<keyword evidence="6" id="KW-1185">Reference proteome</keyword>
<dbReference type="VEuPathDB" id="FungiDB:ACLA_063910"/>
<dbReference type="InterPro" id="IPR002347">
    <property type="entry name" value="SDR_fam"/>
</dbReference>
<keyword evidence="2" id="KW-0521">NADP</keyword>
<dbReference type="GO" id="GO:0005783">
    <property type="term" value="C:endoplasmic reticulum"/>
    <property type="evidence" value="ECO:0007669"/>
    <property type="project" value="TreeGrafter"/>
</dbReference>
<gene>
    <name evidence="5" type="ORF">ACLA_063910</name>
</gene>
<accession>A1CD13</accession>
<dbReference type="PROSITE" id="PS00061">
    <property type="entry name" value="ADH_SHORT"/>
    <property type="match status" value="1"/>
</dbReference>
<dbReference type="GO" id="GO:0044550">
    <property type="term" value="P:secondary metabolite biosynthetic process"/>
    <property type="evidence" value="ECO:0007669"/>
    <property type="project" value="UniProtKB-ARBA"/>
</dbReference>
<evidence type="ECO:0000313" key="5">
    <source>
        <dbReference type="EMBL" id="EAW12420.1"/>
    </source>
</evidence>
<name>A1CD13_ASPCL</name>
<dbReference type="eggNOG" id="KOG1209">
    <property type="taxonomic scope" value="Eukaryota"/>
</dbReference>
<evidence type="ECO:0000256" key="2">
    <source>
        <dbReference type="ARBA" id="ARBA00022857"/>
    </source>
</evidence>
<dbReference type="Gene3D" id="3.40.50.720">
    <property type="entry name" value="NAD(P)-binding Rossmann-like Domain"/>
    <property type="match status" value="1"/>
</dbReference>
<dbReference type="AlphaFoldDB" id="A1CD13"/>
<dbReference type="InterPro" id="IPR020904">
    <property type="entry name" value="Sc_DH/Rdtase_CS"/>
</dbReference>
<dbReference type="GeneID" id="4705834"/>